<evidence type="ECO:0000313" key="2">
    <source>
        <dbReference type="Proteomes" id="UP000013909"/>
    </source>
</evidence>
<organism evidence="1 2">
    <name type="scientific">Lunatimonas lonarensis</name>
    <dbReference type="NCBI Taxonomy" id="1232681"/>
    <lineage>
        <taxon>Bacteria</taxon>
        <taxon>Pseudomonadati</taxon>
        <taxon>Bacteroidota</taxon>
        <taxon>Cytophagia</taxon>
        <taxon>Cytophagales</taxon>
        <taxon>Cyclobacteriaceae</taxon>
    </lineage>
</organism>
<reference evidence="1 2" key="1">
    <citation type="submission" date="2013-02" db="EMBL/GenBank/DDBJ databases">
        <title>A novel strain isolated from Lonar lake, Maharashtra, India.</title>
        <authorList>
            <person name="Singh A."/>
        </authorList>
    </citation>
    <scope>NUCLEOTIDE SEQUENCE [LARGE SCALE GENOMIC DNA]</scope>
    <source>
        <strain evidence="1 2">AK24</strain>
    </source>
</reference>
<sequence length="359" mass="42107">MEKAYDLWKKGISGSQHVWGKIEIEQKGGVEVIVFPHERHRWINKVGKLFGISHLDQQIRLLLERDNFDIIYAPYSKANLKFLLFLKVFGLFRKPMVVTLHQPFLTRNSNPLKRYISRLILKQYEASVFLSQPLMERTIKRLNLDLQEWRDRFSVSQWGPDIVYLEKYCKNRLPFEECEYFMSAGHTDRDFETLIDAFRGLPYQLKIFCTPTSIPSTTDIPPNVEVDWSVTLSKDLIPFYQKSIAILIPLKFPDHKEGCQGMTSVQDVLTFGKPTIVTKNQCLNVQVEEEGMGYSVGMYDVEQWREKLEILASEKEKWNSCSENSERVFATKINSKVFGDHMWEVFRKVYKGNVIRKKQ</sequence>
<dbReference type="RefSeq" id="WP_010855128.1">
    <property type="nucleotide sequence ID" value="NZ_AQHR01000085.1"/>
</dbReference>
<name>R7ZRA3_9BACT</name>
<dbReference type="Proteomes" id="UP000013909">
    <property type="component" value="Unassembled WGS sequence"/>
</dbReference>
<dbReference type="EMBL" id="AQHR01000085">
    <property type="protein sequence ID" value="EON76544.1"/>
    <property type="molecule type" value="Genomic_DNA"/>
</dbReference>
<keyword evidence="2" id="KW-1185">Reference proteome</keyword>
<evidence type="ECO:0008006" key="3">
    <source>
        <dbReference type="Google" id="ProtNLM"/>
    </source>
</evidence>
<gene>
    <name evidence="1" type="ORF">ADIS_2994</name>
</gene>
<protein>
    <recommendedName>
        <fullName evidence="3">Glycosyltransferase subfamily 4-like N-terminal domain-containing protein</fullName>
    </recommendedName>
</protein>
<dbReference type="Gene3D" id="3.40.50.2000">
    <property type="entry name" value="Glycogen Phosphorylase B"/>
    <property type="match status" value="2"/>
</dbReference>
<evidence type="ECO:0000313" key="1">
    <source>
        <dbReference type="EMBL" id="EON76544.1"/>
    </source>
</evidence>
<accession>R7ZRA3</accession>
<dbReference type="SUPFAM" id="SSF53756">
    <property type="entry name" value="UDP-Glycosyltransferase/glycogen phosphorylase"/>
    <property type="match status" value="1"/>
</dbReference>
<proteinExistence type="predicted"/>
<comment type="caution">
    <text evidence="1">The sequence shown here is derived from an EMBL/GenBank/DDBJ whole genome shotgun (WGS) entry which is preliminary data.</text>
</comment>
<dbReference type="AlphaFoldDB" id="R7ZRA3"/>
<dbReference type="STRING" id="1232681.ADIS_2994"/>